<dbReference type="Proteomes" id="UP000578531">
    <property type="component" value="Unassembled WGS sequence"/>
</dbReference>
<dbReference type="OrthoDB" id="623670at2759"/>
<dbReference type="InterPro" id="IPR036908">
    <property type="entry name" value="RlpA-like_sf"/>
</dbReference>
<sequence>MKLPAVALGLAISIPLANAYTGDLTHYTPGMGSCGIVNKNGDAIVALSKDIMLTFSGNANDNPFCNKQISIHNPTTGTNTIATVTDTCQGCAFDNIDVPVDLFYTVAPEGNGRVPGIEWTPVGWTVPGGSGDSESTAAKSGVSSVVQPSSVAAAIPSAALGSIHLQEKVAAVVPSAAAAAPSGSSSTSAAPSSVSAVAASVAPSAASPSNTQTASAPTDSTTSCTTAGETVCSADGTQIGTCTMEFTVQLGPVAQGTKCVGGYMVMANSRLRSRRN</sequence>
<dbReference type="CDD" id="cd22191">
    <property type="entry name" value="DPBB_RlpA_EXP_N-like"/>
    <property type="match status" value="1"/>
</dbReference>
<dbReference type="PANTHER" id="PTHR31836:SF28">
    <property type="entry name" value="SRCR DOMAIN-CONTAINING PROTEIN-RELATED"/>
    <property type="match status" value="1"/>
</dbReference>
<comment type="caution">
    <text evidence="4">The sequence shown here is derived from an EMBL/GenBank/DDBJ whole genome shotgun (WGS) entry which is preliminary data.</text>
</comment>
<dbReference type="PANTHER" id="PTHR31836">
    <property type="match status" value="1"/>
</dbReference>
<keyword evidence="5" id="KW-1185">Reference proteome</keyword>
<evidence type="ECO:0000256" key="2">
    <source>
        <dbReference type="SAM" id="MobiDB-lite"/>
    </source>
</evidence>
<proteinExistence type="predicted"/>
<dbReference type="EMBL" id="JACCJC010000008">
    <property type="protein sequence ID" value="KAF6238544.1"/>
    <property type="molecule type" value="Genomic_DNA"/>
</dbReference>
<evidence type="ECO:0000313" key="4">
    <source>
        <dbReference type="EMBL" id="KAF6238544.1"/>
    </source>
</evidence>
<name>A0A8H6L7I1_9LECA</name>
<evidence type="ECO:0000313" key="5">
    <source>
        <dbReference type="Proteomes" id="UP000578531"/>
    </source>
</evidence>
<accession>A0A8H6L7I1</accession>
<dbReference type="PROSITE" id="PS51257">
    <property type="entry name" value="PROKAR_LIPOPROTEIN"/>
    <property type="match status" value="1"/>
</dbReference>
<dbReference type="AlphaFoldDB" id="A0A8H6L7I1"/>
<dbReference type="SUPFAM" id="SSF50685">
    <property type="entry name" value="Barwin-like endoglucanases"/>
    <property type="match status" value="1"/>
</dbReference>
<keyword evidence="1 3" id="KW-0732">Signal</keyword>
<reference evidence="4 5" key="1">
    <citation type="journal article" date="2020" name="Genomics">
        <title>Complete, high-quality genomes from long-read metagenomic sequencing of two wolf lichen thalli reveals enigmatic genome architecture.</title>
        <authorList>
            <person name="McKenzie S.K."/>
            <person name="Walston R.F."/>
            <person name="Allen J.L."/>
        </authorList>
    </citation>
    <scope>NUCLEOTIDE SEQUENCE [LARGE SCALE GENOMIC DNA]</scope>
    <source>
        <strain evidence="4">WasteWater2</strain>
    </source>
</reference>
<feature type="compositionally biased region" description="Polar residues" evidence="2">
    <location>
        <begin position="210"/>
        <end position="226"/>
    </location>
</feature>
<organism evidence="4 5">
    <name type="scientific">Letharia columbiana</name>
    <dbReference type="NCBI Taxonomy" id="112416"/>
    <lineage>
        <taxon>Eukaryota</taxon>
        <taxon>Fungi</taxon>
        <taxon>Dikarya</taxon>
        <taxon>Ascomycota</taxon>
        <taxon>Pezizomycotina</taxon>
        <taxon>Lecanoromycetes</taxon>
        <taxon>OSLEUM clade</taxon>
        <taxon>Lecanoromycetidae</taxon>
        <taxon>Lecanorales</taxon>
        <taxon>Lecanorineae</taxon>
        <taxon>Parmeliaceae</taxon>
        <taxon>Letharia</taxon>
    </lineage>
</organism>
<dbReference type="GeneID" id="59284718"/>
<gene>
    <name evidence="4" type="ORF">HO173_003049</name>
</gene>
<protein>
    <submittedName>
        <fullName evidence="4">Uncharacterized protein</fullName>
    </submittedName>
</protein>
<dbReference type="RefSeq" id="XP_037167843.1">
    <property type="nucleotide sequence ID" value="XM_037304978.1"/>
</dbReference>
<feature type="signal peptide" evidence="3">
    <location>
        <begin position="1"/>
        <end position="19"/>
    </location>
</feature>
<dbReference type="Gene3D" id="2.40.40.10">
    <property type="entry name" value="RlpA-like domain"/>
    <property type="match status" value="1"/>
</dbReference>
<feature type="region of interest" description="Disordered" evidence="2">
    <location>
        <begin position="205"/>
        <end position="226"/>
    </location>
</feature>
<evidence type="ECO:0000256" key="3">
    <source>
        <dbReference type="SAM" id="SignalP"/>
    </source>
</evidence>
<evidence type="ECO:0000256" key="1">
    <source>
        <dbReference type="ARBA" id="ARBA00022729"/>
    </source>
</evidence>
<feature type="chain" id="PRO_5033986214" evidence="3">
    <location>
        <begin position="20"/>
        <end position="276"/>
    </location>
</feature>
<dbReference type="InterPro" id="IPR051477">
    <property type="entry name" value="Expansin_CellWall"/>
</dbReference>